<keyword evidence="5 6" id="KW-0663">Pyridoxal phosphate</keyword>
<dbReference type="FunFam" id="3.40.640.10:FF:000091">
    <property type="entry name" value="Diaminobutyrate--2-oxoglutarate aminotransferase"/>
    <property type="match status" value="1"/>
</dbReference>
<evidence type="ECO:0000256" key="3">
    <source>
        <dbReference type="ARBA" id="ARBA00022576"/>
    </source>
</evidence>
<dbReference type="AlphaFoldDB" id="A0A560EMX1"/>
<dbReference type="PANTHER" id="PTHR43552">
    <property type="entry name" value="DIAMINOBUTYRATE--2-OXOGLUTARATE AMINOTRANSFERASE"/>
    <property type="match status" value="1"/>
</dbReference>
<dbReference type="PIRSF" id="PIRSF000521">
    <property type="entry name" value="Transaminase_4ab_Lys_Orn"/>
    <property type="match status" value="1"/>
</dbReference>
<name>A0A560EMX1_9PROT</name>
<keyword evidence="4 8" id="KW-0808">Transferase</keyword>
<dbReference type="InterPro" id="IPR015421">
    <property type="entry name" value="PyrdxlP-dep_Trfase_major"/>
</dbReference>
<sequence length="475" mass="50631">MSSDLQGAVPLTLTGFRGQPPVRLQDDPLLRRQAARESNARSYPRRIPLALREARGIYVRDGAGQVYIDCLAGAGTLALGHNHPDVVAALRETLESGLPLHTLDLTTPVKDRFVEDLFASLPAAFAAKARIQFCGPTGADGIEAALKLTRTATGRRVVLGFSGAYHGMTQGALALMGNRAPKEPLGTMGADVQMLPYPYDYRCPFGLGGEAGVDAGLSLIEQILTDPESGVLLPAAVVVEVVQGEGGVIPAPVRWLQGLRQLTREHGVALVVDEVQTGLGRTGRLYAFEHAGIEPDVVVLSKAIGGGLPLSVVVYNQDLDRWAPGAHAGTFRGNQLAMAAGVETLRRIRADRLDEQAAILGRRLVDHLNSLRADHACLGDVRGLGLMIGVEVVDERRPQLRLGARPADGDLARQIQRRCLEQGLILEVGGRHGAVMRFLPPLIVTAEEVDEIASRFKAGLKAALADRPGIALAAE</sequence>
<evidence type="ECO:0000256" key="7">
    <source>
        <dbReference type="SAM" id="MobiDB-lite"/>
    </source>
</evidence>
<dbReference type="NCBIfam" id="TIGR00709">
    <property type="entry name" value="dat"/>
    <property type="match status" value="1"/>
</dbReference>
<dbReference type="InterPro" id="IPR015422">
    <property type="entry name" value="PyrdxlP-dep_Trfase_small"/>
</dbReference>
<dbReference type="Gene3D" id="3.40.640.10">
    <property type="entry name" value="Type I PLP-dependent aspartate aminotransferase-like (Major domain)"/>
    <property type="match status" value="1"/>
</dbReference>
<comment type="similarity">
    <text evidence="2 6">Belongs to the class-III pyridoxal-phosphate-dependent aminotransferase family.</text>
</comment>
<dbReference type="InterPro" id="IPR015424">
    <property type="entry name" value="PyrdxlP-dep_Trfase"/>
</dbReference>
<dbReference type="SUPFAM" id="SSF53383">
    <property type="entry name" value="PLP-dependent transferases"/>
    <property type="match status" value="1"/>
</dbReference>
<comment type="cofactor">
    <cofactor evidence="1">
        <name>pyridoxal 5'-phosphate</name>
        <dbReference type="ChEBI" id="CHEBI:597326"/>
    </cofactor>
</comment>
<dbReference type="InterPro" id="IPR004637">
    <property type="entry name" value="Dat"/>
</dbReference>
<dbReference type="OrthoDB" id="9801834at2"/>
<evidence type="ECO:0000256" key="4">
    <source>
        <dbReference type="ARBA" id="ARBA00022679"/>
    </source>
</evidence>
<proteinExistence type="inferred from homology"/>
<evidence type="ECO:0000256" key="2">
    <source>
        <dbReference type="ARBA" id="ARBA00008954"/>
    </source>
</evidence>
<dbReference type="RefSeq" id="WP_145754260.1">
    <property type="nucleotide sequence ID" value="NZ_VITN01000033.1"/>
</dbReference>
<evidence type="ECO:0000256" key="5">
    <source>
        <dbReference type="ARBA" id="ARBA00022898"/>
    </source>
</evidence>
<dbReference type="PROSITE" id="PS00600">
    <property type="entry name" value="AA_TRANSFER_CLASS_3"/>
    <property type="match status" value="1"/>
</dbReference>
<accession>A0A560EMX1</accession>
<organism evidence="8 9">
    <name type="scientific">Nitrospirillum amazonense</name>
    <dbReference type="NCBI Taxonomy" id="28077"/>
    <lineage>
        <taxon>Bacteria</taxon>
        <taxon>Pseudomonadati</taxon>
        <taxon>Pseudomonadota</taxon>
        <taxon>Alphaproteobacteria</taxon>
        <taxon>Rhodospirillales</taxon>
        <taxon>Azospirillaceae</taxon>
        <taxon>Nitrospirillum</taxon>
    </lineage>
</organism>
<gene>
    <name evidence="8" type="ORF">FBZ89_13319</name>
</gene>
<dbReference type="Proteomes" id="UP000319859">
    <property type="component" value="Unassembled WGS sequence"/>
</dbReference>
<evidence type="ECO:0000313" key="8">
    <source>
        <dbReference type="EMBL" id="TWB10726.1"/>
    </source>
</evidence>
<evidence type="ECO:0000256" key="6">
    <source>
        <dbReference type="RuleBase" id="RU003560"/>
    </source>
</evidence>
<feature type="region of interest" description="Disordered" evidence="7">
    <location>
        <begin position="1"/>
        <end position="24"/>
    </location>
</feature>
<dbReference type="GO" id="GO:0030170">
    <property type="term" value="F:pyridoxal phosphate binding"/>
    <property type="evidence" value="ECO:0007669"/>
    <property type="project" value="InterPro"/>
</dbReference>
<evidence type="ECO:0000256" key="1">
    <source>
        <dbReference type="ARBA" id="ARBA00001933"/>
    </source>
</evidence>
<evidence type="ECO:0000313" key="9">
    <source>
        <dbReference type="Proteomes" id="UP000319859"/>
    </source>
</evidence>
<dbReference type="NCBIfam" id="NF005393">
    <property type="entry name" value="PRK06938.1"/>
    <property type="match status" value="1"/>
</dbReference>
<comment type="caution">
    <text evidence="8">The sequence shown here is derived from an EMBL/GenBank/DDBJ whole genome shotgun (WGS) entry which is preliminary data.</text>
</comment>
<dbReference type="InterPro" id="IPR005814">
    <property type="entry name" value="Aminotrans_3"/>
</dbReference>
<dbReference type="PANTHER" id="PTHR43552:SF1">
    <property type="entry name" value="DIAMINOBUTYRATE--2-OXOGLUTARATE AMINOTRANSFERASE"/>
    <property type="match status" value="1"/>
</dbReference>
<dbReference type="CDD" id="cd00610">
    <property type="entry name" value="OAT_like"/>
    <property type="match status" value="1"/>
</dbReference>
<reference evidence="8 9" key="1">
    <citation type="submission" date="2019-06" db="EMBL/GenBank/DDBJ databases">
        <title>Genomic Encyclopedia of Type Strains, Phase IV (KMG-V): Genome sequencing to study the core and pangenomes of soil and plant-associated prokaryotes.</title>
        <authorList>
            <person name="Whitman W."/>
        </authorList>
    </citation>
    <scope>NUCLEOTIDE SEQUENCE [LARGE SCALE GENOMIC DNA]</scope>
    <source>
        <strain evidence="8 9">BR 11880</strain>
    </source>
</reference>
<dbReference type="EMBL" id="VITN01000033">
    <property type="protein sequence ID" value="TWB10726.1"/>
    <property type="molecule type" value="Genomic_DNA"/>
</dbReference>
<protein>
    <submittedName>
        <fullName evidence="8">Diaminobutyrate aminotransferase</fullName>
    </submittedName>
</protein>
<dbReference type="InterPro" id="IPR049704">
    <property type="entry name" value="Aminotrans_3_PPA_site"/>
</dbReference>
<dbReference type="Pfam" id="PF00202">
    <property type="entry name" value="Aminotran_3"/>
    <property type="match status" value="1"/>
</dbReference>
<keyword evidence="3 8" id="KW-0032">Aminotransferase</keyword>
<dbReference type="Gene3D" id="3.90.1150.10">
    <property type="entry name" value="Aspartate Aminotransferase, domain 1"/>
    <property type="match status" value="1"/>
</dbReference>
<dbReference type="GO" id="GO:0008483">
    <property type="term" value="F:transaminase activity"/>
    <property type="evidence" value="ECO:0007669"/>
    <property type="project" value="UniProtKB-KW"/>
</dbReference>